<dbReference type="InterPro" id="IPR014878">
    <property type="entry name" value="THAP4-like_heme-bd"/>
</dbReference>
<dbReference type="Pfam" id="PF08768">
    <property type="entry name" value="THAP4_heme-bd"/>
    <property type="match status" value="1"/>
</dbReference>
<dbReference type="OMA" id="YPYEESH"/>
<dbReference type="PANTHER" id="PTHR15854">
    <property type="entry name" value="THAP4 PROTEIN"/>
    <property type="match status" value="1"/>
</dbReference>
<protein>
    <submittedName>
        <fullName evidence="3">THAP domain-containing protein 4-like Protein</fullName>
    </submittedName>
</protein>
<dbReference type="STRING" id="7070.D6WTT0"/>
<sequence length="165" mass="18618">MSRSFAKTVNDAVKPLCWLIGHWKSIKAEGIYPTIEPFTYCDEIVFESIGQPLLNYTSKTWHPEKGNPMHFESGFLRINPGTNNVAFMIAHNFGVTSLEEGVVTGTTLKCKSTQISRMSFARDPPVLAIEREFKLVENGNLEITVYMETAKTALTQHLKAVYEKM</sequence>
<reference evidence="3 4" key="1">
    <citation type="journal article" date="2008" name="Nature">
        <title>The genome of the model beetle and pest Tribolium castaneum.</title>
        <authorList>
            <consortium name="Tribolium Genome Sequencing Consortium"/>
            <person name="Richards S."/>
            <person name="Gibbs R.A."/>
            <person name="Weinstock G.M."/>
            <person name="Brown S.J."/>
            <person name="Denell R."/>
            <person name="Beeman R.W."/>
            <person name="Gibbs R."/>
            <person name="Beeman R.W."/>
            <person name="Brown S.J."/>
            <person name="Bucher G."/>
            <person name="Friedrich M."/>
            <person name="Grimmelikhuijzen C.J."/>
            <person name="Klingler M."/>
            <person name="Lorenzen M."/>
            <person name="Richards S."/>
            <person name="Roth S."/>
            <person name="Schroder R."/>
            <person name="Tautz D."/>
            <person name="Zdobnov E.M."/>
            <person name="Muzny D."/>
            <person name="Gibbs R.A."/>
            <person name="Weinstock G.M."/>
            <person name="Attaway T."/>
            <person name="Bell S."/>
            <person name="Buhay C.J."/>
            <person name="Chandrabose M.N."/>
            <person name="Chavez D."/>
            <person name="Clerk-Blankenburg K.P."/>
            <person name="Cree A."/>
            <person name="Dao M."/>
            <person name="Davis C."/>
            <person name="Chacko J."/>
            <person name="Dinh H."/>
            <person name="Dugan-Rocha S."/>
            <person name="Fowler G."/>
            <person name="Garner T.T."/>
            <person name="Garnes J."/>
            <person name="Gnirke A."/>
            <person name="Hawes A."/>
            <person name="Hernandez J."/>
            <person name="Hines S."/>
            <person name="Holder M."/>
            <person name="Hume J."/>
            <person name="Jhangiani S.N."/>
            <person name="Joshi V."/>
            <person name="Khan Z.M."/>
            <person name="Jackson L."/>
            <person name="Kovar C."/>
            <person name="Kowis A."/>
            <person name="Lee S."/>
            <person name="Lewis L.R."/>
            <person name="Margolis J."/>
            <person name="Morgan M."/>
            <person name="Nazareth L.V."/>
            <person name="Nguyen N."/>
            <person name="Okwuonu G."/>
            <person name="Parker D."/>
            <person name="Richards S."/>
            <person name="Ruiz S.J."/>
            <person name="Santibanez J."/>
            <person name="Savard J."/>
            <person name="Scherer S.E."/>
            <person name="Schneider B."/>
            <person name="Sodergren E."/>
            <person name="Tautz D."/>
            <person name="Vattahil S."/>
            <person name="Villasana D."/>
            <person name="White C.S."/>
            <person name="Wright R."/>
            <person name="Park Y."/>
            <person name="Beeman R.W."/>
            <person name="Lord J."/>
            <person name="Oppert B."/>
            <person name="Lorenzen M."/>
            <person name="Brown S."/>
            <person name="Wang L."/>
            <person name="Savard J."/>
            <person name="Tautz D."/>
            <person name="Richards S."/>
            <person name="Weinstock G."/>
            <person name="Gibbs R.A."/>
            <person name="Liu Y."/>
            <person name="Worley K."/>
            <person name="Weinstock G."/>
            <person name="Elsik C.G."/>
            <person name="Reese J.T."/>
            <person name="Elhaik E."/>
            <person name="Landan G."/>
            <person name="Graur D."/>
            <person name="Arensburger P."/>
            <person name="Atkinson P."/>
            <person name="Beeman R.W."/>
            <person name="Beidler J."/>
            <person name="Brown S.J."/>
            <person name="Demuth J.P."/>
            <person name="Drury D.W."/>
            <person name="Du Y.Z."/>
            <person name="Fujiwara H."/>
            <person name="Lorenzen M."/>
            <person name="Maselli V."/>
            <person name="Osanai M."/>
            <person name="Park Y."/>
            <person name="Robertson H.M."/>
            <person name="Tu Z."/>
            <person name="Wang J.J."/>
            <person name="Wang S."/>
            <person name="Richards S."/>
            <person name="Song H."/>
            <person name="Zhang L."/>
            <person name="Sodergren E."/>
            <person name="Werner D."/>
            <person name="Stanke M."/>
            <person name="Morgenstern B."/>
            <person name="Solovyev V."/>
            <person name="Kosarev P."/>
            <person name="Brown G."/>
            <person name="Chen H.C."/>
            <person name="Ermolaeva O."/>
            <person name="Hlavina W."/>
            <person name="Kapustin Y."/>
            <person name="Kiryutin B."/>
            <person name="Kitts P."/>
            <person name="Maglott D."/>
            <person name="Pruitt K."/>
            <person name="Sapojnikov V."/>
            <person name="Souvorov A."/>
            <person name="Mackey A.J."/>
            <person name="Waterhouse R.M."/>
            <person name="Wyder S."/>
            <person name="Zdobnov E.M."/>
            <person name="Zdobnov E.M."/>
            <person name="Wyder S."/>
            <person name="Kriventseva E.V."/>
            <person name="Kadowaki T."/>
            <person name="Bork P."/>
            <person name="Aranda M."/>
            <person name="Bao R."/>
            <person name="Beermann A."/>
            <person name="Berns N."/>
            <person name="Bolognesi R."/>
            <person name="Bonneton F."/>
            <person name="Bopp D."/>
            <person name="Brown S.J."/>
            <person name="Bucher G."/>
            <person name="Butts T."/>
            <person name="Chaumot A."/>
            <person name="Denell R.E."/>
            <person name="Ferrier D.E."/>
            <person name="Friedrich M."/>
            <person name="Gordon C.M."/>
            <person name="Jindra M."/>
            <person name="Klingler M."/>
            <person name="Lan Q."/>
            <person name="Lattorff H.M."/>
            <person name="Laudet V."/>
            <person name="von Levetsow C."/>
            <person name="Liu Z."/>
            <person name="Lutz R."/>
            <person name="Lynch J.A."/>
            <person name="da Fonseca R.N."/>
            <person name="Posnien N."/>
            <person name="Reuter R."/>
            <person name="Roth S."/>
            <person name="Savard J."/>
            <person name="Schinko J.B."/>
            <person name="Schmitt C."/>
            <person name="Schoppmeier M."/>
            <person name="Schroder R."/>
            <person name="Shippy T.D."/>
            <person name="Simonnet F."/>
            <person name="Marques-Souza H."/>
            <person name="Tautz D."/>
            <person name="Tomoyasu Y."/>
            <person name="Trauner J."/>
            <person name="Van der Zee M."/>
            <person name="Vervoort M."/>
            <person name="Wittkopp N."/>
            <person name="Wimmer E.A."/>
            <person name="Yang X."/>
            <person name="Jones A.K."/>
            <person name="Sattelle D.B."/>
            <person name="Ebert P.R."/>
            <person name="Nelson D."/>
            <person name="Scott J.G."/>
            <person name="Beeman R.W."/>
            <person name="Muthukrishnan S."/>
            <person name="Kramer K.J."/>
            <person name="Arakane Y."/>
            <person name="Beeman R.W."/>
            <person name="Zhu Q."/>
            <person name="Hogenkamp D."/>
            <person name="Dixit R."/>
            <person name="Oppert B."/>
            <person name="Jiang H."/>
            <person name="Zou Z."/>
            <person name="Marshall J."/>
            <person name="Elpidina E."/>
            <person name="Vinokurov K."/>
            <person name="Oppert C."/>
            <person name="Zou Z."/>
            <person name="Evans J."/>
            <person name="Lu Z."/>
            <person name="Zhao P."/>
            <person name="Sumathipala N."/>
            <person name="Altincicek B."/>
            <person name="Vilcinskas A."/>
            <person name="Williams M."/>
            <person name="Hultmark D."/>
            <person name="Hetru C."/>
            <person name="Jiang H."/>
            <person name="Grimmelikhuijzen C.J."/>
            <person name="Hauser F."/>
            <person name="Cazzamali G."/>
            <person name="Williamson M."/>
            <person name="Park Y."/>
            <person name="Li B."/>
            <person name="Tanaka Y."/>
            <person name="Predel R."/>
            <person name="Neupert S."/>
            <person name="Schachtner J."/>
            <person name="Verleyen P."/>
            <person name="Raible F."/>
            <person name="Bork P."/>
            <person name="Friedrich M."/>
            <person name="Walden K.K."/>
            <person name="Robertson H.M."/>
            <person name="Angeli S."/>
            <person name="Foret S."/>
            <person name="Bucher G."/>
            <person name="Schuetz S."/>
            <person name="Maleszka R."/>
            <person name="Wimmer E.A."/>
            <person name="Beeman R.W."/>
            <person name="Lorenzen M."/>
            <person name="Tomoyasu Y."/>
            <person name="Miller S.C."/>
            <person name="Grossmann D."/>
            <person name="Bucher G."/>
        </authorList>
    </citation>
    <scope>NUCLEOTIDE SEQUENCE [LARGE SCALE GENOMIC DNA]</scope>
    <source>
        <strain evidence="3 4">Georgia GA2</strain>
    </source>
</reference>
<dbReference type="SUPFAM" id="SSF50814">
    <property type="entry name" value="Lipocalins"/>
    <property type="match status" value="1"/>
</dbReference>
<gene>
    <name evidence="3" type="primary">AUGUSTUS-3.0.2_09144</name>
    <name evidence="3" type="ORF">TcasGA2_TC009144</name>
</gene>
<evidence type="ECO:0000313" key="4">
    <source>
        <dbReference type="Proteomes" id="UP000007266"/>
    </source>
</evidence>
<reference evidence="3 4" key="2">
    <citation type="journal article" date="2010" name="Nucleic Acids Res.">
        <title>BeetleBase in 2010: revisions to provide comprehensive genomic information for Tribolium castaneum.</title>
        <authorList>
            <person name="Kim H.S."/>
            <person name="Murphy T."/>
            <person name="Xia J."/>
            <person name="Caragea D."/>
            <person name="Park Y."/>
            <person name="Beeman R.W."/>
            <person name="Lorenzen M.D."/>
            <person name="Butcher S."/>
            <person name="Manak J.R."/>
            <person name="Brown S.J."/>
        </authorList>
    </citation>
    <scope>GENOME REANNOTATION</scope>
    <source>
        <strain evidence="3 4">Georgia GA2</strain>
    </source>
</reference>
<dbReference type="AlphaFoldDB" id="D6WTT0"/>
<dbReference type="KEGG" id="tca:663705"/>
<keyword evidence="4" id="KW-1185">Reference proteome</keyword>
<dbReference type="CDD" id="cd07828">
    <property type="entry name" value="lipocalin_heme-bd-THAP4-like"/>
    <property type="match status" value="1"/>
</dbReference>
<dbReference type="HOGENOM" id="CLU_085483_1_1_1"/>
<accession>D6WTT0</accession>
<comment type="catalytic activity">
    <reaction evidence="1">
        <text>peroxynitrite = nitrate</text>
        <dbReference type="Rhea" id="RHEA:63116"/>
        <dbReference type="ChEBI" id="CHEBI:17632"/>
        <dbReference type="ChEBI" id="CHEBI:25941"/>
    </reaction>
    <physiologicalReaction direction="left-to-right" evidence="1">
        <dbReference type="Rhea" id="RHEA:63117"/>
    </physiologicalReaction>
</comment>
<dbReference type="PANTHER" id="PTHR15854:SF4">
    <property type="entry name" value="PEROXYNITRITE ISOMERASE THAP4"/>
    <property type="match status" value="1"/>
</dbReference>
<evidence type="ECO:0000259" key="2">
    <source>
        <dbReference type="Pfam" id="PF08768"/>
    </source>
</evidence>
<evidence type="ECO:0000256" key="1">
    <source>
        <dbReference type="ARBA" id="ARBA00036993"/>
    </source>
</evidence>
<organism evidence="3 4">
    <name type="scientific">Tribolium castaneum</name>
    <name type="common">Red flour beetle</name>
    <dbReference type="NCBI Taxonomy" id="7070"/>
    <lineage>
        <taxon>Eukaryota</taxon>
        <taxon>Metazoa</taxon>
        <taxon>Ecdysozoa</taxon>
        <taxon>Arthropoda</taxon>
        <taxon>Hexapoda</taxon>
        <taxon>Insecta</taxon>
        <taxon>Pterygota</taxon>
        <taxon>Neoptera</taxon>
        <taxon>Endopterygota</taxon>
        <taxon>Coleoptera</taxon>
        <taxon>Polyphaga</taxon>
        <taxon>Cucujiformia</taxon>
        <taxon>Tenebrionidae</taxon>
        <taxon>Tenebrionidae incertae sedis</taxon>
        <taxon>Tribolium</taxon>
    </lineage>
</organism>
<dbReference type="PhylomeDB" id="D6WTT0"/>
<dbReference type="EMBL" id="KQ971352">
    <property type="protein sequence ID" value="EFA06278.1"/>
    <property type="molecule type" value="Genomic_DNA"/>
</dbReference>
<name>D6WTT0_TRICA</name>
<dbReference type="Proteomes" id="UP000007266">
    <property type="component" value="Linkage group 7"/>
</dbReference>
<feature type="domain" description="THAP4-like heme-binding" evidence="2">
    <location>
        <begin position="13"/>
        <end position="164"/>
    </location>
</feature>
<proteinExistence type="predicted"/>
<dbReference type="eggNOG" id="KOG3371">
    <property type="taxonomic scope" value="Eukaryota"/>
</dbReference>
<dbReference type="InterPro" id="IPR012674">
    <property type="entry name" value="Calycin"/>
</dbReference>
<dbReference type="InterPro" id="IPR045165">
    <property type="entry name" value="Nitrobindin"/>
</dbReference>
<dbReference type="Gene3D" id="2.40.128.20">
    <property type="match status" value="1"/>
</dbReference>
<dbReference type="OrthoDB" id="58529at2759"/>
<evidence type="ECO:0000313" key="3">
    <source>
        <dbReference type="EMBL" id="EFA06278.1"/>
    </source>
</evidence>
<dbReference type="InParanoid" id="D6WTT0"/>